<reference evidence="2" key="1">
    <citation type="submission" date="2022-12" db="EMBL/GenBank/DDBJ databases">
        <title>Reference genome sequencing for broad-spectrum identification of bacterial and archaeal isolates by mass spectrometry.</title>
        <authorList>
            <person name="Sekiguchi Y."/>
            <person name="Tourlousse D.M."/>
        </authorList>
    </citation>
    <scope>NUCLEOTIDE SEQUENCE</scope>
    <source>
        <strain evidence="2">10succ1</strain>
    </source>
</reference>
<dbReference type="Gene3D" id="3.90.1010.20">
    <property type="match status" value="1"/>
</dbReference>
<organism evidence="2 3">
    <name type="scientific">Propionigenium maris DSM 9537</name>
    <dbReference type="NCBI Taxonomy" id="1123000"/>
    <lineage>
        <taxon>Bacteria</taxon>
        <taxon>Fusobacteriati</taxon>
        <taxon>Fusobacteriota</taxon>
        <taxon>Fusobacteriia</taxon>
        <taxon>Fusobacteriales</taxon>
        <taxon>Fusobacteriaceae</taxon>
        <taxon>Propionigenium</taxon>
    </lineage>
</organism>
<evidence type="ECO:0000256" key="1">
    <source>
        <dbReference type="SAM" id="SignalP"/>
    </source>
</evidence>
<dbReference type="RefSeq" id="WP_281835225.1">
    <property type="nucleotide sequence ID" value="NZ_BSDY01000007.1"/>
</dbReference>
<dbReference type="EMBL" id="BSDY01000007">
    <property type="protein sequence ID" value="GLI56225.1"/>
    <property type="molecule type" value="Genomic_DNA"/>
</dbReference>
<dbReference type="AlphaFoldDB" id="A0A9W6LNS2"/>
<evidence type="ECO:0008006" key="4">
    <source>
        <dbReference type="Google" id="ProtNLM"/>
    </source>
</evidence>
<comment type="caution">
    <text evidence="2">The sequence shown here is derived from an EMBL/GenBank/DDBJ whole genome shotgun (WGS) entry which is preliminary data.</text>
</comment>
<dbReference type="Proteomes" id="UP001144471">
    <property type="component" value="Unassembled WGS sequence"/>
</dbReference>
<protein>
    <recommendedName>
        <fullName evidence="4">FMN-binding domain-containing protein</fullName>
    </recommendedName>
</protein>
<gene>
    <name evidence="2" type="ORF">PM10SUCC1_17390</name>
</gene>
<keyword evidence="1" id="KW-0732">Signal</keyword>
<name>A0A9W6LNS2_9FUSO</name>
<accession>A0A9W6LNS2</accession>
<sequence length="134" mass="15130">MKRMKTLILTLGMSLSLTVLASTYRDGTYRGNFIDRGENQVTVEFKLKDDIVTSAKYRGLTYRGVDYLKEERVAQIRDEHEALLTHLVGKNIDESLDDLYTPGEIEMAGATIRSNKVRSAIKDALNRGAYKLAK</sequence>
<feature type="signal peptide" evidence="1">
    <location>
        <begin position="1"/>
        <end position="21"/>
    </location>
</feature>
<evidence type="ECO:0000313" key="2">
    <source>
        <dbReference type="EMBL" id="GLI56225.1"/>
    </source>
</evidence>
<feature type="chain" id="PRO_5040833594" description="FMN-binding domain-containing protein" evidence="1">
    <location>
        <begin position="22"/>
        <end position="134"/>
    </location>
</feature>
<keyword evidence="3" id="KW-1185">Reference proteome</keyword>
<evidence type="ECO:0000313" key="3">
    <source>
        <dbReference type="Proteomes" id="UP001144471"/>
    </source>
</evidence>
<proteinExistence type="predicted"/>